<feature type="transmembrane region" description="Helical" evidence="1">
    <location>
        <begin position="102"/>
        <end position="126"/>
    </location>
</feature>
<keyword evidence="1" id="KW-0472">Membrane</keyword>
<dbReference type="EMBL" id="RBAL01000027">
    <property type="protein sequence ID" value="RKN37190.1"/>
    <property type="molecule type" value="Genomic_DNA"/>
</dbReference>
<accession>A0A3A9YLQ4</accession>
<name>A0A3A9YLQ4_9ACTN</name>
<organism evidence="2 3">
    <name type="scientific">Streptomyces hoynatensis</name>
    <dbReference type="NCBI Taxonomy" id="1141874"/>
    <lineage>
        <taxon>Bacteria</taxon>
        <taxon>Bacillati</taxon>
        <taxon>Actinomycetota</taxon>
        <taxon>Actinomycetes</taxon>
        <taxon>Kitasatosporales</taxon>
        <taxon>Streptomycetaceae</taxon>
        <taxon>Streptomyces</taxon>
    </lineage>
</organism>
<evidence type="ECO:0000256" key="1">
    <source>
        <dbReference type="SAM" id="Phobius"/>
    </source>
</evidence>
<sequence length="129" mass="13683">MFLHLPVSAWVAVAAVVTVGHVAVMRWCMPTRKGKRSVSFIPLVLGVAMVGSSGTKGVSFPAALYLYSAVLLLLVVMIAPVRKSVAADILRQEQNPDVKVELNGVAMTWITVSLLAGLLAVVGVWASQI</sequence>
<comment type="caution">
    <text evidence="2">The sequence shown here is derived from an EMBL/GenBank/DDBJ whole genome shotgun (WGS) entry which is preliminary data.</text>
</comment>
<dbReference type="RefSeq" id="WP_120684715.1">
    <property type="nucleotide sequence ID" value="NZ_RBAL01000027.1"/>
</dbReference>
<feature type="transmembrane region" description="Helical" evidence="1">
    <location>
        <begin position="37"/>
        <end position="54"/>
    </location>
</feature>
<keyword evidence="3" id="KW-1185">Reference proteome</keyword>
<keyword evidence="1" id="KW-1133">Transmembrane helix</keyword>
<protein>
    <submittedName>
        <fullName evidence="2">Uncharacterized protein</fullName>
    </submittedName>
</protein>
<dbReference type="Proteomes" id="UP000272474">
    <property type="component" value="Unassembled WGS sequence"/>
</dbReference>
<feature type="transmembrane region" description="Helical" evidence="1">
    <location>
        <begin position="60"/>
        <end position="81"/>
    </location>
</feature>
<gene>
    <name evidence="2" type="ORF">D7294_28650</name>
</gene>
<feature type="transmembrane region" description="Helical" evidence="1">
    <location>
        <begin position="6"/>
        <end position="25"/>
    </location>
</feature>
<reference evidence="2 3" key="1">
    <citation type="journal article" date="2014" name="Int. J. Syst. Evol. Microbiol.">
        <title>Streptomyces hoynatensis sp. nov., isolated from deep marine sediment.</title>
        <authorList>
            <person name="Veyisoglu A."/>
            <person name="Sahin N."/>
        </authorList>
    </citation>
    <scope>NUCLEOTIDE SEQUENCE [LARGE SCALE GENOMIC DNA]</scope>
    <source>
        <strain evidence="2 3">KCTC 29097</strain>
    </source>
</reference>
<keyword evidence="1" id="KW-0812">Transmembrane</keyword>
<proteinExistence type="predicted"/>
<evidence type="ECO:0000313" key="2">
    <source>
        <dbReference type="EMBL" id="RKN37190.1"/>
    </source>
</evidence>
<evidence type="ECO:0000313" key="3">
    <source>
        <dbReference type="Proteomes" id="UP000272474"/>
    </source>
</evidence>
<dbReference type="AlphaFoldDB" id="A0A3A9YLQ4"/>
<dbReference type="OrthoDB" id="4302281at2"/>